<dbReference type="GO" id="GO:0005615">
    <property type="term" value="C:extracellular space"/>
    <property type="evidence" value="ECO:0000318"/>
    <property type="project" value="GO_Central"/>
</dbReference>
<dbReference type="Gene3D" id="1.25.50.20">
    <property type="match status" value="1"/>
</dbReference>
<dbReference type="EC" id="3.4.11.-" evidence="16"/>
<dbReference type="FunFam" id="2.60.40.1730:FF:000022">
    <property type="entry name" value="Aminopeptidase"/>
    <property type="match status" value="1"/>
</dbReference>
<dbReference type="SUPFAM" id="SSF55486">
    <property type="entry name" value="Metalloproteases ('zincins'), catalytic domain"/>
    <property type="match status" value="1"/>
</dbReference>
<feature type="domain" description="ERAP1-like C-terminal" evidence="19">
    <location>
        <begin position="564"/>
        <end position="802"/>
    </location>
</feature>
<dbReference type="InterPro" id="IPR024571">
    <property type="entry name" value="ERAP1-like_C_dom"/>
</dbReference>
<dbReference type="InterPro" id="IPR001930">
    <property type="entry name" value="Peptidase_M1"/>
</dbReference>
<feature type="domain" description="Aminopeptidase N-like N-terminal" evidence="20">
    <location>
        <begin position="31"/>
        <end position="222"/>
    </location>
</feature>
<evidence type="ECO:0000256" key="4">
    <source>
        <dbReference type="ARBA" id="ARBA00022475"/>
    </source>
</evidence>
<evidence type="ECO:0000256" key="6">
    <source>
        <dbReference type="ARBA" id="ARBA00022723"/>
    </source>
</evidence>
<dbReference type="GO" id="GO:0043171">
    <property type="term" value="P:peptide catabolic process"/>
    <property type="evidence" value="ECO:0000318"/>
    <property type="project" value="GO_Central"/>
</dbReference>
<evidence type="ECO:0000313" key="22">
    <source>
        <dbReference type="Proteomes" id="UP000000305"/>
    </source>
</evidence>
<dbReference type="FunCoup" id="E9HM90">
    <property type="interactions" value="442"/>
</dbReference>
<dbReference type="Gene3D" id="1.10.390.10">
    <property type="entry name" value="Neutral Protease Domain 2"/>
    <property type="match status" value="1"/>
</dbReference>
<evidence type="ECO:0000259" key="18">
    <source>
        <dbReference type="Pfam" id="PF01433"/>
    </source>
</evidence>
<feature type="binding site" evidence="14">
    <location>
        <position position="330"/>
    </location>
    <ligand>
        <name>Zn(2+)</name>
        <dbReference type="ChEBI" id="CHEBI:29105"/>
        <note>catalytic</note>
    </ligand>
</feature>
<dbReference type="InterPro" id="IPR014782">
    <property type="entry name" value="Peptidase_M1_dom"/>
</dbReference>
<evidence type="ECO:0000256" key="1">
    <source>
        <dbReference type="ARBA" id="ARBA00004609"/>
    </source>
</evidence>
<evidence type="ECO:0000256" key="10">
    <source>
        <dbReference type="ARBA" id="ARBA00023136"/>
    </source>
</evidence>
<dbReference type="InterPro" id="IPR045357">
    <property type="entry name" value="Aminopeptidase_N-like_N"/>
</dbReference>
<keyword evidence="5 16" id="KW-0645">Protease</keyword>
<evidence type="ECO:0000256" key="14">
    <source>
        <dbReference type="PIRSR" id="PIRSR634016-3"/>
    </source>
</evidence>
<proteinExistence type="inferred from homology"/>
<evidence type="ECO:0000256" key="16">
    <source>
        <dbReference type="RuleBase" id="RU364040"/>
    </source>
</evidence>
<evidence type="ECO:0000256" key="17">
    <source>
        <dbReference type="SAM" id="SignalP"/>
    </source>
</evidence>
<dbReference type="Pfam" id="PF11838">
    <property type="entry name" value="ERAP1_C"/>
    <property type="match status" value="1"/>
</dbReference>
<dbReference type="Proteomes" id="UP000000305">
    <property type="component" value="Unassembled WGS sequence"/>
</dbReference>
<dbReference type="InParanoid" id="E9HM90"/>
<organism evidence="21 22">
    <name type="scientific">Daphnia pulex</name>
    <name type="common">Water flea</name>
    <dbReference type="NCBI Taxonomy" id="6669"/>
    <lineage>
        <taxon>Eukaryota</taxon>
        <taxon>Metazoa</taxon>
        <taxon>Ecdysozoa</taxon>
        <taxon>Arthropoda</taxon>
        <taxon>Crustacea</taxon>
        <taxon>Branchiopoda</taxon>
        <taxon>Diplostraca</taxon>
        <taxon>Cladocera</taxon>
        <taxon>Anomopoda</taxon>
        <taxon>Daphniidae</taxon>
        <taxon>Daphnia</taxon>
    </lineage>
</organism>
<dbReference type="InterPro" id="IPR027268">
    <property type="entry name" value="Peptidase_M4/M1_CTD_sf"/>
</dbReference>
<evidence type="ECO:0000256" key="7">
    <source>
        <dbReference type="ARBA" id="ARBA00022801"/>
    </source>
</evidence>
<dbReference type="GO" id="GO:0008270">
    <property type="term" value="F:zinc ion binding"/>
    <property type="evidence" value="ECO:0007669"/>
    <property type="project" value="UniProtKB-UniRule"/>
</dbReference>
<dbReference type="FunFam" id="2.60.40.1910:FF:000009">
    <property type="entry name" value="Aminopeptidase"/>
    <property type="match status" value="1"/>
</dbReference>
<dbReference type="PANTHER" id="PTHR11533">
    <property type="entry name" value="PROTEASE M1 ZINC METALLOPROTEASE"/>
    <property type="match status" value="1"/>
</dbReference>
<dbReference type="eggNOG" id="KOG1046">
    <property type="taxonomic scope" value="Eukaryota"/>
</dbReference>
<feature type="active site" description="Proton acceptor" evidence="13">
    <location>
        <position position="331"/>
    </location>
</feature>
<dbReference type="Gene3D" id="2.60.40.1910">
    <property type="match status" value="1"/>
</dbReference>
<feature type="domain" description="Peptidase M1 membrane alanine aminopeptidase" evidence="18">
    <location>
        <begin position="258"/>
        <end position="482"/>
    </location>
</feature>
<keyword evidence="3 16" id="KW-0031">Aminopeptidase</keyword>
<keyword evidence="11" id="KW-1015">Disulfide bond</keyword>
<keyword evidence="9 16" id="KW-0482">Metalloprotease</keyword>
<evidence type="ECO:0000259" key="19">
    <source>
        <dbReference type="Pfam" id="PF11838"/>
    </source>
</evidence>
<dbReference type="InterPro" id="IPR034016">
    <property type="entry name" value="M1_APN-typ"/>
</dbReference>
<dbReference type="STRING" id="6669.E9HM90"/>
<feature type="binding site" evidence="14">
    <location>
        <position position="353"/>
    </location>
    <ligand>
        <name>Zn(2+)</name>
        <dbReference type="ChEBI" id="CHEBI:29105"/>
        <note>catalytic</note>
    </ligand>
</feature>
<dbReference type="OMA" id="EETEYMP"/>
<comment type="cofactor">
    <cofactor evidence="14 16">
        <name>Zn(2+)</name>
        <dbReference type="ChEBI" id="CHEBI:29105"/>
    </cofactor>
    <text evidence="14 16">Binds 1 zinc ion per subunit.</text>
</comment>
<dbReference type="SUPFAM" id="SSF63737">
    <property type="entry name" value="Leukotriene A4 hydrolase N-terminal domain"/>
    <property type="match status" value="1"/>
</dbReference>
<dbReference type="GO" id="GO:0070006">
    <property type="term" value="F:metalloaminopeptidase activity"/>
    <property type="evidence" value="ECO:0000318"/>
    <property type="project" value="GO_Central"/>
</dbReference>
<evidence type="ECO:0000256" key="9">
    <source>
        <dbReference type="ARBA" id="ARBA00023049"/>
    </source>
</evidence>
<feature type="binding site" evidence="14">
    <location>
        <position position="334"/>
    </location>
    <ligand>
        <name>Zn(2+)</name>
        <dbReference type="ChEBI" id="CHEBI:29105"/>
        <note>catalytic</note>
    </ligand>
</feature>
<reference evidence="21 22" key="1">
    <citation type="journal article" date="2011" name="Science">
        <title>The ecoresponsive genome of Daphnia pulex.</title>
        <authorList>
            <person name="Colbourne J.K."/>
            <person name="Pfrender M.E."/>
            <person name="Gilbert D."/>
            <person name="Thomas W.K."/>
            <person name="Tucker A."/>
            <person name="Oakley T.H."/>
            <person name="Tokishita S."/>
            <person name="Aerts A."/>
            <person name="Arnold G.J."/>
            <person name="Basu M.K."/>
            <person name="Bauer D.J."/>
            <person name="Caceres C.E."/>
            <person name="Carmel L."/>
            <person name="Casola C."/>
            <person name="Choi J.H."/>
            <person name="Detter J.C."/>
            <person name="Dong Q."/>
            <person name="Dusheyko S."/>
            <person name="Eads B.D."/>
            <person name="Frohlich T."/>
            <person name="Geiler-Samerotte K.A."/>
            <person name="Gerlach D."/>
            <person name="Hatcher P."/>
            <person name="Jogdeo S."/>
            <person name="Krijgsveld J."/>
            <person name="Kriventseva E.V."/>
            <person name="Kultz D."/>
            <person name="Laforsch C."/>
            <person name="Lindquist E."/>
            <person name="Lopez J."/>
            <person name="Manak J.R."/>
            <person name="Muller J."/>
            <person name="Pangilinan J."/>
            <person name="Patwardhan R.P."/>
            <person name="Pitluck S."/>
            <person name="Pritham E.J."/>
            <person name="Rechtsteiner A."/>
            <person name="Rho M."/>
            <person name="Rogozin I.B."/>
            <person name="Sakarya O."/>
            <person name="Salamov A."/>
            <person name="Schaack S."/>
            <person name="Shapiro H."/>
            <person name="Shiga Y."/>
            <person name="Skalitzky C."/>
            <person name="Smith Z."/>
            <person name="Souvorov A."/>
            <person name="Sung W."/>
            <person name="Tang Z."/>
            <person name="Tsuchiya D."/>
            <person name="Tu H."/>
            <person name="Vos H."/>
            <person name="Wang M."/>
            <person name="Wolf Y.I."/>
            <person name="Yamagata H."/>
            <person name="Yamada T."/>
            <person name="Ye Y."/>
            <person name="Shaw J.R."/>
            <person name="Andrews J."/>
            <person name="Crease T.J."/>
            <person name="Tang H."/>
            <person name="Lucas S.M."/>
            <person name="Robertson H.M."/>
            <person name="Bork P."/>
            <person name="Koonin E.V."/>
            <person name="Zdobnov E.M."/>
            <person name="Grigoriev I.V."/>
            <person name="Lynch M."/>
            <person name="Boore J.L."/>
        </authorList>
    </citation>
    <scope>NUCLEOTIDE SEQUENCE [LARGE SCALE GENOMIC DNA]</scope>
</reference>
<evidence type="ECO:0000313" key="21">
    <source>
        <dbReference type="EMBL" id="EFX67102.1"/>
    </source>
</evidence>
<keyword evidence="6 14" id="KW-0479">Metal-binding</keyword>
<dbReference type="EMBL" id="GL732685">
    <property type="protein sequence ID" value="EFX67102.1"/>
    <property type="molecule type" value="Genomic_DNA"/>
</dbReference>
<dbReference type="GO" id="GO:0005886">
    <property type="term" value="C:plasma membrane"/>
    <property type="evidence" value="ECO:0007669"/>
    <property type="project" value="UniProtKB-SubCell"/>
</dbReference>
<dbReference type="OrthoDB" id="6368475at2759"/>
<dbReference type="InterPro" id="IPR050344">
    <property type="entry name" value="Peptidase_M1_aminopeptidases"/>
</dbReference>
<gene>
    <name evidence="21" type="ORF">DAPPUDRAFT_331359</name>
</gene>
<evidence type="ECO:0000256" key="12">
    <source>
        <dbReference type="ARBA" id="ARBA00023180"/>
    </source>
</evidence>
<keyword evidence="12" id="KW-0325">Glycoprotein</keyword>
<dbReference type="PhylomeDB" id="E9HM90"/>
<evidence type="ECO:0000256" key="15">
    <source>
        <dbReference type="PIRSR" id="PIRSR634016-4"/>
    </source>
</evidence>
<dbReference type="PRINTS" id="PR00756">
    <property type="entry name" value="ALADIPTASE"/>
</dbReference>
<dbReference type="FunFam" id="1.10.390.10:FF:000001">
    <property type="entry name" value="Aminopeptidase"/>
    <property type="match status" value="1"/>
</dbReference>
<dbReference type="Pfam" id="PF17900">
    <property type="entry name" value="Peptidase_M1_N"/>
    <property type="match status" value="1"/>
</dbReference>
<dbReference type="GO" id="GO:0006508">
    <property type="term" value="P:proteolysis"/>
    <property type="evidence" value="ECO:0000318"/>
    <property type="project" value="GO_Central"/>
</dbReference>
<evidence type="ECO:0000256" key="2">
    <source>
        <dbReference type="ARBA" id="ARBA00010136"/>
    </source>
</evidence>
<dbReference type="Gene3D" id="2.60.40.1730">
    <property type="entry name" value="tricorn interacting facor f3 domain"/>
    <property type="match status" value="1"/>
</dbReference>
<protein>
    <recommendedName>
        <fullName evidence="16">Aminopeptidase</fullName>
        <ecNumber evidence="16">3.4.11.-</ecNumber>
    </recommendedName>
</protein>
<keyword evidence="4" id="KW-1003">Cell membrane</keyword>
<evidence type="ECO:0000259" key="20">
    <source>
        <dbReference type="Pfam" id="PF17900"/>
    </source>
</evidence>
<keyword evidence="7 16" id="KW-0378">Hydrolase</keyword>
<dbReference type="Pfam" id="PF01433">
    <property type="entry name" value="Peptidase_M1"/>
    <property type="match status" value="1"/>
</dbReference>
<dbReference type="PANTHER" id="PTHR11533:SF294">
    <property type="entry name" value="THYROTROPIN-RELEASING HORMONE-DEGRADING ECTOENZYME"/>
    <property type="match status" value="1"/>
</dbReference>
<keyword evidence="17" id="KW-0732">Signal</keyword>
<sequence>MNAPVFLASLLFVAHQTLSGADVRLPQTVSPRHYDVRLFPILEKGNFSILGQVSIDLECSEDTNRIVLHSADIVVDPQSVQVIERSDKFLQVEGIEYDTKLEFLIVHLNPKVKLTAGSNYTLSMRFVGNLTDQMRGFYRSVYTEDGTERYMASSQMQPTDARRALPCFDEPNLKATFTVTLGRHSDMISLSNMPLIDTTPMIGMENFFWDHFQPSVPMSTYLLAFAVANYAQVPSVKTKGKWNFNIYARSSAYNQTRYASDIGPRILSFFEDYFNISFPLPKQDMIAVPEFALGAMENWGLITYREKFLLYDETVSSFDHKELVIKVIAHELSHQWFGNLVTMEWWTDLWLNEGFASYAEHIGADHVEPDFKFLEQIVTFALHQAMNLDALESSHPVSVVVHHPSEIAEIFDVISYQKGAAIIRMLASFIGENNFKKALFNFLDKRQYGNAVQDDLWNAFDNQAKVDHIILPVNVKTIMDTWTLKMGFPVVTIRRDYQSRNVSISQERFLLHKSEKATDDPTVYLWWIPLTYTTDYKTIGSTWLADSQPSKNLTLESEIGMNDWIIFNVDETGYYRVNYDAHNWKLIGQQLMTNHSAISVINRAQIMDDSLNLARVGLVDYETAFNLTEYLKFEGEVLPWESTFAALTYIDSMMWQKPGYDLLKKHFRNILSPIFSSLGFHQNTEDSPLTNKLRLLISKWACYYGNEECIRQAIELYRQWMADPEDPTIVPIDVNSVVVSTAIREGGEREWNFAFDRYKKSNVASEKDTLLNALTSTREHDVLKRLLEMALNSTSGIRQQDGPDVDMILMTYLIESNFFGCQQVTRQKETR</sequence>
<dbReference type="InterPro" id="IPR042097">
    <property type="entry name" value="Aminopeptidase_N-like_N_sf"/>
</dbReference>
<feature type="site" description="Transition state stabilizer" evidence="15">
    <location>
        <position position="416"/>
    </location>
</feature>
<evidence type="ECO:0000256" key="5">
    <source>
        <dbReference type="ARBA" id="ARBA00022670"/>
    </source>
</evidence>
<evidence type="ECO:0000256" key="13">
    <source>
        <dbReference type="PIRSR" id="PIRSR634016-1"/>
    </source>
</evidence>
<keyword evidence="10" id="KW-0472">Membrane</keyword>
<dbReference type="CDD" id="cd09601">
    <property type="entry name" value="M1_APN-Q_like"/>
    <property type="match status" value="1"/>
</dbReference>
<accession>E9HM90</accession>
<feature type="signal peptide" evidence="17">
    <location>
        <begin position="1"/>
        <end position="19"/>
    </location>
</feature>
<dbReference type="AlphaFoldDB" id="E9HM90"/>
<comment type="similarity">
    <text evidence="2 16">Belongs to the peptidase M1 family.</text>
</comment>
<keyword evidence="22" id="KW-1185">Reference proteome</keyword>
<keyword evidence="8 14" id="KW-0862">Zinc</keyword>
<dbReference type="FunFam" id="1.25.50.20:FF:000001">
    <property type="entry name" value="Aminopeptidase"/>
    <property type="match status" value="1"/>
</dbReference>
<evidence type="ECO:0000256" key="8">
    <source>
        <dbReference type="ARBA" id="ARBA00022833"/>
    </source>
</evidence>
<dbReference type="HOGENOM" id="CLU_003705_2_0_1"/>
<dbReference type="KEGG" id="dpx:DAPPUDRAFT_331359"/>
<evidence type="ECO:0000256" key="11">
    <source>
        <dbReference type="ARBA" id="ARBA00023157"/>
    </source>
</evidence>
<feature type="chain" id="PRO_5003241226" description="Aminopeptidase" evidence="17">
    <location>
        <begin position="20"/>
        <end position="831"/>
    </location>
</feature>
<evidence type="ECO:0000256" key="3">
    <source>
        <dbReference type="ARBA" id="ARBA00022438"/>
    </source>
</evidence>
<name>E9HM90_DAPPU</name>
<comment type="subcellular location">
    <subcellularLocation>
        <location evidence="1">Cell membrane</location>
        <topology evidence="1">Lipid-anchor</topology>
        <topology evidence="1">GPI-anchor</topology>
    </subcellularLocation>
</comment>